<proteinExistence type="predicted"/>
<dbReference type="EMBL" id="BKCJ010314030">
    <property type="protein sequence ID" value="GEZ71690.1"/>
    <property type="molecule type" value="Genomic_DNA"/>
</dbReference>
<protein>
    <submittedName>
        <fullName evidence="2">Vacuolar protein sorting-associated protein 41 homolog</fullName>
    </submittedName>
</protein>
<accession>A0A699IKQ0</accession>
<organism evidence="2">
    <name type="scientific">Tanacetum cinerariifolium</name>
    <name type="common">Dalmatian daisy</name>
    <name type="synonym">Chrysanthemum cinerariifolium</name>
    <dbReference type="NCBI Taxonomy" id="118510"/>
    <lineage>
        <taxon>Eukaryota</taxon>
        <taxon>Viridiplantae</taxon>
        <taxon>Streptophyta</taxon>
        <taxon>Embryophyta</taxon>
        <taxon>Tracheophyta</taxon>
        <taxon>Spermatophyta</taxon>
        <taxon>Magnoliopsida</taxon>
        <taxon>eudicotyledons</taxon>
        <taxon>Gunneridae</taxon>
        <taxon>Pentapetalae</taxon>
        <taxon>asterids</taxon>
        <taxon>campanulids</taxon>
        <taxon>Asterales</taxon>
        <taxon>Asteraceae</taxon>
        <taxon>Asteroideae</taxon>
        <taxon>Anthemideae</taxon>
        <taxon>Anthemidinae</taxon>
        <taxon>Tanacetum</taxon>
    </lineage>
</organism>
<dbReference type="AlphaFoldDB" id="A0A699IKQ0"/>
<reference evidence="2" key="1">
    <citation type="journal article" date="2019" name="Sci. Rep.">
        <title>Draft genome of Tanacetum cinerariifolium, the natural source of mosquito coil.</title>
        <authorList>
            <person name="Yamashiro T."/>
            <person name="Shiraishi A."/>
            <person name="Satake H."/>
            <person name="Nakayama K."/>
        </authorList>
    </citation>
    <scope>NUCLEOTIDE SEQUENCE</scope>
</reference>
<name>A0A699IKQ0_TANCI</name>
<evidence type="ECO:0000256" key="1">
    <source>
        <dbReference type="SAM" id="MobiDB-lite"/>
    </source>
</evidence>
<gene>
    <name evidence="2" type="ORF">Tci_543663</name>
</gene>
<sequence length="106" mass="11640">MTTKRFDVAALPLPESTVIAGLMTMAVPAHMAKKRHALAKVTNQRPQNGLNLLIPGEKDKDKELSSSVSSRDAEDHINWFLQHGWHEKALAAVEAGQGRSELLDES</sequence>
<evidence type="ECO:0000313" key="2">
    <source>
        <dbReference type="EMBL" id="GEZ71690.1"/>
    </source>
</evidence>
<comment type="caution">
    <text evidence="2">The sequence shown here is derived from an EMBL/GenBank/DDBJ whole genome shotgun (WGS) entry which is preliminary data.</text>
</comment>
<feature type="region of interest" description="Disordered" evidence="1">
    <location>
        <begin position="48"/>
        <end position="69"/>
    </location>
</feature>